<evidence type="ECO:0000256" key="2">
    <source>
        <dbReference type="ARBA" id="ARBA00022771"/>
    </source>
</evidence>
<dbReference type="GO" id="GO:0005737">
    <property type="term" value="C:cytoplasm"/>
    <property type="evidence" value="ECO:0007669"/>
    <property type="project" value="TreeGrafter"/>
</dbReference>
<evidence type="ECO:0000256" key="3">
    <source>
        <dbReference type="ARBA" id="ARBA00022833"/>
    </source>
</evidence>
<dbReference type="PANTHER" id="PTHR14677">
    <property type="entry name" value="ARSENITE INDUCUBLE RNA ASSOCIATED PROTEIN AIP-1-RELATED"/>
    <property type="match status" value="1"/>
</dbReference>
<sequence length="119" mass="13797">MAELPDIGKNCYLKDCNILDFAPFFCELCNQYFCVEHRFSHGCDDSKQYNPDVTTTSSSIPFRPYLCSMEKCTQAEYVKIVCPHCCLNFCLKYDFSFQAYHAISDLSCLMPYYIIDAIQ</sequence>
<keyword evidence="5" id="KW-1185">Reference proteome</keyword>
<dbReference type="WBParaSite" id="Hba_14216">
    <property type="protein sequence ID" value="Hba_14216"/>
    <property type="gene ID" value="Hba_14216"/>
</dbReference>
<dbReference type="AlphaFoldDB" id="A0A1I7X9F6"/>
<dbReference type="SUPFAM" id="SSF118310">
    <property type="entry name" value="AN1-like Zinc finger"/>
    <property type="match status" value="2"/>
</dbReference>
<proteinExistence type="predicted"/>
<dbReference type="InterPro" id="IPR000058">
    <property type="entry name" value="Znf_AN1"/>
</dbReference>
<name>A0A1I7X9F6_HETBA</name>
<dbReference type="Pfam" id="PF01428">
    <property type="entry name" value="zf-AN1"/>
    <property type="match status" value="1"/>
</dbReference>
<reference evidence="6" key="1">
    <citation type="submission" date="2016-11" db="UniProtKB">
        <authorList>
            <consortium name="WormBaseParasite"/>
        </authorList>
    </citation>
    <scope>IDENTIFICATION</scope>
</reference>
<protein>
    <submittedName>
        <fullName evidence="6">AN1-type domain-containing protein</fullName>
    </submittedName>
</protein>
<evidence type="ECO:0000313" key="6">
    <source>
        <dbReference type="WBParaSite" id="Hba_14216"/>
    </source>
</evidence>
<accession>A0A1I7X9F6</accession>
<organism evidence="5 6">
    <name type="scientific">Heterorhabditis bacteriophora</name>
    <name type="common">Entomopathogenic nematode worm</name>
    <dbReference type="NCBI Taxonomy" id="37862"/>
    <lineage>
        <taxon>Eukaryota</taxon>
        <taxon>Metazoa</taxon>
        <taxon>Ecdysozoa</taxon>
        <taxon>Nematoda</taxon>
        <taxon>Chromadorea</taxon>
        <taxon>Rhabditida</taxon>
        <taxon>Rhabditina</taxon>
        <taxon>Rhabditomorpha</taxon>
        <taxon>Strongyloidea</taxon>
        <taxon>Heterorhabditidae</taxon>
        <taxon>Heterorhabditis</taxon>
    </lineage>
</organism>
<dbReference type="InterPro" id="IPR035896">
    <property type="entry name" value="AN1-like_Znf"/>
</dbReference>
<dbReference type="GO" id="GO:0008270">
    <property type="term" value="F:zinc ion binding"/>
    <property type="evidence" value="ECO:0007669"/>
    <property type="project" value="UniProtKB-KW"/>
</dbReference>
<evidence type="ECO:0000313" key="5">
    <source>
        <dbReference type="Proteomes" id="UP000095283"/>
    </source>
</evidence>
<evidence type="ECO:0000256" key="1">
    <source>
        <dbReference type="ARBA" id="ARBA00022723"/>
    </source>
</evidence>
<evidence type="ECO:0000259" key="4">
    <source>
        <dbReference type="Pfam" id="PF01428"/>
    </source>
</evidence>
<keyword evidence="3" id="KW-0862">Zinc</keyword>
<dbReference type="PANTHER" id="PTHR14677:SF20">
    <property type="entry name" value="ZINC FINGER AN1-TYPE CONTAINING 2A-RELATED"/>
    <property type="match status" value="1"/>
</dbReference>
<feature type="domain" description="AN1-type" evidence="4">
    <location>
        <begin position="11"/>
        <end position="46"/>
    </location>
</feature>
<keyword evidence="2" id="KW-0863">Zinc-finger</keyword>
<dbReference type="Gene3D" id="4.10.1110.10">
    <property type="entry name" value="AN1-like Zinc finger"/>
    <property type="match status" value="1"/>
</dbReference>
<keyword evidence="1" id="KW-0479">Metal-binding</keyword>
<dbReference type="Proteomes" id="UP000095283">
    <property type="component" value="Unplaced"/>
</dbReference>